<sequence>MVQWKLVCGLAGLCVVGLVKGSPIQEDDRLGETESTDCISLGADGFTGAGKEISGKPKTVACAARCIPTCSAKSSSFGGDEESRHEEA</sequence>
<dbReference type="EMBL" id="CANTFM010001064">
    <property type="protein sequence ID" value="CAI5734471.1"/>
    <property type="molecule type" value="Genomic_DNA"/>
</dbReference>
<keyword evidence="1" id="KW-0732">Signal</keyword>
<evidence type="ECO:0000313" key="2">
    <source>
        <dbReference type="EMBL" id="CAI5734471.1"/>
    </source>
</evidence>
<feature type="chain" id="PRO_5043729226" description="Secreted protein" evidence="1">
    <location>
        <begin position="22"/>
        <end position="88"/>
    </location>
</feature>
<proteinExistence type="predicted"/>
<reference evidence="2" key="1">
    <citation type="submission" date="2022-12" db="EMBL/GenBank/DDBJ databases">
        <authorList>
            <person name="Webb A."/>
        </authorList>
    </citation>
    <scope>NUCLEOTIDE SEQUENCE</scope>
    <source>
        <strain evidence="2">Pd1</strain>
    </source>
</reference>
<organism evidence="2 3">
    <name type="scientific">Peronospora destructor</name>
    <dbReference type="NCBI Taxonomy" id="86335"/>
    <lineage>
        <taxon>Eukaryota</taxon>
        <taxon>Sar</taxon>
        <taxon>Stramenopiles</taxon>
        <taxon>Oomycota</taxon>
        <taxon>Peronosporomycetes</taxon>
        <taxon>Peronosporales</taxon>
        <taxon>Peronosporaceae</taxon>
        <taxon>Peronospora</taxon>
    </lineage>
</organism>
<keyword evidence="3" id="KW-1185">Reference proteome</keyword>
<dbReference type="Proteomes" id="UP001162029">
    <property type="component" value="Unassembled WGS sequence"/>
</dbReference>
<gene>
    <name evidence="2" type="ORF">PDE001_LOCUS5723</name>
</gene>
<comment type="caution">
    <text evidence="2">The sequence shown here is derived from an EMBL/GenBank/DDBJ whole genome shotgun (WGS) entry which is preliminary data.</text>
</comment>
<evidence type="ECO:0000313" key="3">
    <source>
        <dbReference type="Proteomes" id="UP001162029"/>
    </source>
</evidence>
<feature type="signal peptide" evidence="1">
    <location>
        <begin position="1"/>
        <end position="21"/>
    </location>
</feature>
<protein>
    <recommendedName>
        <fullName evidence="4">Secreted protein</fullName>
    </recommendedName>
</protein>
<accession>A0AAV0UCH8</accession>
<evidence type="ECO:0008006" key="4">
    <source>
        <dbReference type="Google" id="ProtNLM"/>
    </source>
</evidence>
<dbReference type="AlphaFoldDB" id="A0AAV0UCH8"/>
<name>A0AAV0UCH8_9STRA</name>
<evidence type="ECO:0000256" key="1">
    <source>
        <dbReference type="SAM" id="SignalP"/>
    </source>
</evidence>